<evidence type="ECO:0000256" key="1">
    <source>
        <dbReference type="ARBA" id="ARBA00006817"/>
    </source>
</evidence>
<dbReference type="RefSeq" id="WP_264794530.1">
    <property type="nucleotide sequence ID" value="NZ_BRVS01000003.1"/>
</dbReference>
<keyword evidence="4" id="KW-1185">Reference proteome</keyword>
<dbReference type="Proteomes" id="UP001209654">
    <property type="component" value="Unassembled WGS sequence"/>
</dbReference>
<accession>A0ABQ5MQX4</accession>
<dbReference type="InterPro" id="IPR013538">
    <property type="entry name" value="ASHA1/2-like_C"/>
</dbReference>
<feature type="domain" description="Activator of Hsp90 ATPase homologue 1/2-like C-terminal" evidence="2">
    <location>
        <begin position="33"/>
        <end position="144"/>
    </location>
</feature>
<evidence type="ECO:0000259" key="2">
    <source>
        <dbReference type="Pfam" id="PF08327"/>
    </source>
</evidence>
<protein>
    <recommendedName>
        <fullName evidence="2">Activator of Hsp90 ATPase homologue 1/2-like C-terminal domain-containing protein</fullName>
    </recommendedName>
</protein>
<sequence>MTTLSSHEEKAVPSGRIERVDSDYVLAFDRQFDYPRRYIWSLLTEPDQLAKWLGKPISGFELGQPYELDVGGGAVTGMVLQLNPPLSLQFTWEDELGDESLIEWRTLDSNGGTLLQFRSRAENRDFLTEGSAGWDTLLDALEEVAAGRIPQPQPRRWDQLRDAYASEYTLSNTMGTLGHDSGHPCIRFDRLLPGDRETVWQALTEEQQFSRWLAPGSLELQAGGGIRLDFGTFTMEGDVTYALAGQGLEYSWRSPEVRDSSVHWLLEDSNGRTMLKLLHNLMAPSRAAELLALWHHRLDALALMLSGGEVHLSAHRLEALTHFYRRQTGGTQQ</sequence>
<proteinExistence type="inferred from homology"/>
<comment type="caution">
    <text evidence="3">The sequence shown here is derived from an EMBL/GenBank/DDBJ whole genome shotgun (WGS) entry which is preliminary data.</text>
</comment>
<dbReference type="Pfam" id="PF08327">
    <property type="entry name" value="AHSA1"/>
    <property type="match status" value="2"/>
</dbReference>
<dbReference type="SUPFAM" id="SSF55961">
    <property type="entry name" value="Bet v1-like"/>
    <property type="match status" value="2"/>
</dbReference>
<dbReference type="EMBL" id="BRVS01000003">
    <property type="protein sequence ID" value="GLB66374.1"/>
    <property type="molecule type" value="Genomic_DNA"/>
</dbReference>
<evidence type="ECO:0000313" key="4">
    <source>
        <dbReference type="Proteomes" id="UP001209654"/>
    </source>
</evidence>
<organism evidence="3 4">
    <name type="scientific">Arthrobacter mangrovi</name>
    <dbReference type="NCBI Taxonomy" id="2966350"/>
    <lineage>
        <taxon>Bacteria</taxon>
        <taxon>Bacillati</taxon>
        <taxon>Actinomycetota</taxon>
        <taxon>Actinomycetes</taxon>
        <taxon>Micrococcales</taxon>
        <taxon>Micrococcaceae</taxon>
        <taxon>Arthrobacter</taxon>
    </lineage>
</organism>
<evidence type="ECO:0000313" key="3">
    <source>
        <dbReference type="EMBL" id="GLB66374.1"/>
    </source>
</evidence>
<comment type="similarity">
    <text evidence="1">Belongs to the AHA1 family.</text>
</comment>
<reference evidence="3 4" key="1">
    <citation type="journal article" date="2023" name="Int. J. Syst. Evol. Microbiol.">
        <title>Arthrobacter mangrovi sp. nov., an actinobacterium isolated from the rhizosphere of a mangrove.</title>
        <authorList>
            <person name="Hamada M."/>
            <person name="Saitou S."/>
            <person name="Enomoto N."/>
            <person name="Nanri K."/>
            <person name="Hidaka K."/>
            <person name="Miura T."/>
            <person name="Tamura T."/>
        </authorList>
    </citation>
    <scope>NUCLEOTIDE SEQUENCE [LARGE SCALE GENOMIC DNA]</scope>
    <source>
        <strain evidence="3 4">NBRC 112813</strain>
    </source>
</reference>
<dbReference type="InterPro" id="IPR023393">
    <property type="entry name" value="START-like_dom_sf"/>
</dbReference>
<gene>
    <name evidence="3" type="ORF">AHIS1636_08130</name>
</gene>
<dbReference type="Gene3D" id="3.30.530.20">
    <property type="match status" value="2"/>
</dbReference>
<name>A0ABQ5MQX4_9MICC</name>
<feature type="domain" description="Activator of Hsp90 ATPase homologue 1/2-like C-terminal" evidence="2">
    <location>
        <begin position="196"/>
        <end position="303"/>
    </location>
</feature>